<evidence type="ECO:0000256" key="1">
    <source>
        <dbReference type="SAM" id="MobiDB-lite"/>
    </source>
</evidence>
<dbReference type="Proteomes" id="UP001630127">
    <property type="component" value="Unassembled WGS sequence"/>
</dbReference>
<dbReference type="EMBL" id="JBJUIK010000017">
    <property type="protein sequence ID" value="KAL3498502.1"/>
    <property type="molecule type" value="Genomic_DNA"/>
</dbReference>
<proteinExistence type="predicted"/>
<evidence type="ECO:0000313" key="2">
    <source>
        <dbReference type="EMBL" id="KAL3498502.1"/>
    </source>
</evidence>
<comment type="caution">
    <text evidence="2">The sequence shown here is derived from an EMBL/GenBank/DDBJ whole genome shotgun (WGS) entry which is preliminary data.</text>
</comment>
<sequence length="103" mass="11424">MGSSYSKTSNKGLGNTAKGKTMMVRNPGPEKTLKRGGVQHNTNSGLENHSYIAGKPQGQIESGAPKTWAARDRQSGFATFLPLRDQQRLRFTNIVRMHNFQTF</sequence>
<protein>
    <submittedName>
        <fullName evidence="2">Uncharacterized protein</fullName>
    </submittedName>
</protein>
<feature type="compositionally biased region" description="Polar residues" evidence="1">
    <location>
        <begin position="1"/>
        <end position="13"/>
    </location>
</feature>
<accession>A0ABD2XW36</accession>
<feature type="region of interest" description="Disordered" evidence="1">
    <location>
        <begin position="1"/>
        <end position="64"/>
    </location>
</feature>
<dbReference type="AlphaFoldDB" id="A0ABD2XW36"/>
<gene>
    <name evidence="2" type="ORF">ACH5RR_041234</name>
</gene>
<keyword evidence="3" id="KW-1185">Reference proteome</keyword>
<evidence type="ECO:0000313" key="3">
    <source>
        <dbReference type="Proteomes" id="UP001630127"/>
    </source>
</evidence>
<reference evidence="2 3" key="1">
    <citation type="submission" date="2024-11" db="EMBL/GenBank/DDBJ databases">
        <title>A near-complete genome assembly of Cinchona calisaya.</title>
        <authorList>
            <person name="Lian D.C."/>
            <person name="Zhao X.W."/>
            <person name="Wei L."/>
        </authorList>
    </citation>
    <scope>NUCLEOTIDE SEQUENCE [LARGE SCALE GENOMIC DNA]</scope>
    <source>
        <tissue evidence="2">Nenye</tissue>
    </source>
</reference>
<name>A0ABD2XW36_9GENT</name>
<organism evidence="2 3">
    <name type="scientific">Cinchona calisaya</name>
    <dbReference type="NCBI Taxonomy" id="153742"/>
    <lineage>
        <taxon>Eukaryota</taxon>
        <taxon>Viridiplantae</taxon>
        <taxon>Streptophyta</taxon>
        <taxon>Embryophyta</taxon>
        <taxon>Tracheophyta</taxon>
        <taxon>Spermatophyta</taxon>
        <taxon>Magnoliopsida</taxon>
        <taxon>eudicotyledons</taxon>
        <taxon>Gunneridae</taxon>
        <taxon>Pentapetalae</taxon>
        <taxon>asterids</taxon>
        <taxon>lamiids</taxon>
        <taxon>Gentianales</taxon>
        <taxon>Rubiaceae</taxon>
        <taxon>Cinchonoideae</taxon>
        <taxon>Cinchoneae</taxon>
        <taxon>Cinchona</taxon>
    </lineage>
</organism>